<evidence type="ECO:0000313" key="3">
    <source>
        <dbReference type="Proteomes" id="UP000223968"/>
    </source>
</evidence>
<dbReference type="OrthoDB" id="4207186at2759"/>
<reference evidence="2 3" key="1">
    <citation type="submission" date="2017-10" db="EMBL/GenBank/DDBJ databases">
        <title>Comparative genomics in systemic dimorphic fungi from Ajellomycetaceae.</title>
        <authorList>
            <person name="Munoz J.F."/>
            <person name="Mcewen J.G."/>
            <person name="Clay O.K."/>
            <person name="Cuomo C.A."/>
        </authorList>
    </citation>
    <scope>NUCLEOTIDE SEQUENCE [LARGE SCALE GENOMIC DNA]</scope>
    <source>
        <strain evidence="2 3">UAMH5409</strain>
    </source>
</reference>
<comment type="caution">
    <text evidence="2">The sequence shown here is derived from an EMBL/GenBank/DDBJ whole genome shotgun (WGS) entry which is preliminary data.</text>
</comment>
<feature type="region of interest" description="Disordered" evidence="1">
    <location>
        <begin position="159"/>
        <end position="216"/>
    </location>
</feature>
<gene>
    <name evidence="2" type="ORF">AJ79_00128</name>
</gene>
<protein>
    <submittedName>
        <fullName evidence="2">Uncharacterized protein</fullName>
    </submittedName>
</protein>
<dbReference type="Proteomes" id="UP000223968">
    <property type="component" value="Unassembled WGS sequence"/>
</dbReference>
<feature type="compositionally biased region" description="Basic and acidic residues" evidence="1">
    <location>
        <begin position="159"/>
        <end position="191"/>
    </location>
</feature>
<dbReference type="EMBL" id="PDNB01000001">
    <property type="protein sequence ID" value="PGH19094.1"/>
    <property type="molecule type" value="Genomic_DNA"/>
</dbReference>
<dbReference type="STRING" id="1447875.A0A2B7Y4M7"/>
<dbReference type="AlphaFoldDB" id="A0A2B7Y4M7"/>
<proteinExistence type="predicted"/>
<keyword evidence="3" id="KW-1185">Reference proteome</keyword>
<sequence>MQRTEKKDNYAKDFEKYIGQEERRLLELLENGVRKRESESEKFRSQITSLLASALAPTATKATTAAGKALNSKADAQKLSLEDVSPEKHPLYLRSQALLQCTKSLVQEYDKLSAYIANLEPPPDPAETWQRDCAETRRVIAVGVEASQAEVERLLVRKADQRKKDAKEKSTSKGAKDGKGSKEAFEKDEHLQAMLKMGRGGDGDGNGDGKKKEPYGWGRVAHRVVKGMKSLVKGLPAE</sequence>
<name>A0A2B7Y4M7_9EURO</name>
<organism evidence="2 3">
    <name type="scientific">Helicocarpus griseus UAMH5409</name>
    <dbReference type="NCBI Taxonomy" id="1447875"/>
    <lineage>
        <taxon>Eukaryota</taxon>
        <taxon>Fungi</taxon>
        <taxon>Dikarya</taxon>
        <taxon>Ascomycota</taxon>
        <taxon>Pezizomycotina</taxon>
        <taxon>Eurotiomycetes</taxon>
        <taxon>Eurotiomycetidae</taxon>
        <taxon>Onygenales</taxon>
        <taxon>Ajellomycetaceae</taxon>
        <taxon>Helicocarpus</taxon>
    </lineage>
</organism>
<evidence type="ECO:0000313" key="2">
    <source>
        <dbReference type="EMBL" id="PGH19094.1"/>
    </source>
</evidence>
<accession>A0A2B7Y4M7</accession>
<feature type="compositionally biased region" description="Basic and acidic residues" evidence="1">
    <location>
        <begin position="199"/>
        <end position="214"/>
    </location>
</feature>
<evidence type="ECO:0000256" key="1">
    <source>
        <dbReference type="SAM" id="MobiDB-lite"/>
    </source>
</evidence>